<evidence type="ECO:0000256" key="15">
    <source>
        <dbReference type="ARBA" id="ARBA00022703"/>
    </source>
</evidence>
<keyword evidence="33" id="KW-1185">Reference proteome</keyword>
<proteinExistence type="inferred from homology"/>
<dbReference type="OMA" id="MACTVNF"/>
<evidence type="ECO:0000313" key="33">
    <source>
        <dbReference type="Proteomes" id="UP000472267"/>
    </source>
</evidence>
<reference evidence="32" key="1">
    <citation type="submission" date="2019-06" db="EMBL/GenBank/DDBJ databases">
        <authorList>
            <consortium name="Wellcome Sanger Institute Data Sharing"/>
        </authorList>
    </citation>
    <scope>NUCLEOTIDE SEQUENCE [LARGE SCALE GENOMIC DNA]</scope>
</reference>
<evidence type="ECO:0000256" key="12">
    <source>
        <dbReference type="ARBA" id="ARBA00022514"/>
    </source>
</evidence>
<keyword evidence="25" id="KW-0539">Nucleus</keyword>
<sequence length="312" mass="35269">MRKSLGVRSQVTAAAASRVEVRVTLPAVDSEVCSPLSPRDLPPSHTLRVKRLSVLKPHRESVQTRTSPFHLTRPGLLWLLLRLEERVRHRGKSRSSMGVSAGLTVVVLLLFLLVFAALGFEAYQIFNIQKEVRDMKKIKPVTDVIATEKHVGLLEPGKNEENKNSRSAAHVIGRIEKDKFLQTLRWESRSGQAFTSGLVTYWVEDGALQVNETGLYHVYSRVELLLRDCSPKSSFDHLVYVRRKGNTPPIVLMKAHRAGFCSHQTPRLSWTAESYLGSVHQLRKYDRVFVNVSHPADLSHSHDGNFFGLYMI</sequence>
<evidence type="ECO:0000256" key="13">
    <source>
        <dbReference type="ARBA" id="ARBA00022525"/>
    </source>
</evidence>
<dbReference type="PROSITE" id="PS50049">
    <property type="entry name" value="THD_2"/>
    <property type="match status" value="1"/>
</dbReference>
<evidence type="ECO:0000256" key="16">
    <source>
        <dbReference type="ARBA" id="ARBA00022843"/>
    </source>
</evidence>
<keyword evidence="24" id="KW-0458">Lysosome</keyword>
<evidence type="ECO:0000256" key="5">
    <source>
        <dbReference type="ARBA" id="ARBA00004321"/>
    </source>
</evidence>
<dbReference type="FunCoup" id="A0A672JEM2">
    <property type="interactions" value="1026"/>
</dbReference>
<comment type="similarity">
    <text evidence="8">Belongs to the tumor necrosis factor family.</text>
</comment>
<evidence type="ECO:0000256" key="20">
    <source>
        <dbReference type="ARBA" id="ARBA00023136"/>
    </source>
</evidence>
<evidence type="ECO:0000256" key="9">
    <source>
        <dbReference type="ARBA" id="ARBA00018020"/>
    </source>
</evidence>
<keyword evidence="19" id="KW-0805">Transcription regulation</keyword>
<dbReference type="InterPro" id="IPR028326">
    <property type="entry name" value="FASL"/>
</dbReference>
<keyword evidence="18 30" id="KW-1133">Transmembrane helix</keyword>
<evidence type="ECO:0000313" key="32">
    <source>
        <dbReference type="Ensembl" id="ENSSFAP00005052641.1"/>
    </source>
</evidence>
<accession>A0A672JEM2</accession>
<comment type="function">
    <text evidence="1">Cytoplasmic form induces gene transcription inhibition.</text>
</comment>
<evidence type="ECO:0000256" key="27">
    <source>
        <dbReference type="ARBA" id="ARBA00030913"/>
    </source>
</evidence>
<keyword evidence="13" id="KW-0964">Secreted</keyword>
<keyword evidence="26" id="KW-0968">Cytoplasmic vesicle</keyword>
<organism evidence="32 33">
    <name type="scientific">Salarias fasciatus</name>
    <name type="common">Jewelled blenny</name>
    <name type="synonym">Blennius fasciatus</name>
    <dbReference type="NCBI Taxonomy" id="181472"/>
    <lineage>
        <taxon>Eukaryota</taxon>
        <taxon>Metazoa</taxon>
        <taxon>Chordata</taxon>
        <taxon>Craniata</taxon>
        <taxon>Vertebrata</taxon>
        <taxon>Euteleostomi</taxon>
        <taxon>Actinopterygii</taxon>
        <taxon>Neopterygii</taxon>
        <taxon>Teleostei</taxon>
        <taxon>Neoteleostei</taxon>
        <taxon>Acanthomorphata</taxon>
        <taxon>Ovalentaria</taxon>
        <taxon>Blenniimorphae</taxon>
        <taxon>Blenniiformes</taxon>
        <taxon>Blennioidei</taxon>
        <taxon>Blenniidae</taxon>
        <taxon>Salariinae</taxon>
        <taxon>Salarias</taxon>
    </lineage>
</organism>
<evidence type="ECO:0000256" key="17">
    <source>
        <dbReference type="ARBA" id="ARBA00022968"/>
    </source>
</evidence>
<keyword evidence="21" id="KW-1015">Disulfide bond</keyword>
<keyword evidence="22" id="KW-0804">Transcription</keyword>
<reference evidence="32" key="2">
    <citation type="submission" date="2025-08" db="UniProtKB">
        <authorList>
            <consortium name="Ensembl"/>
        </authorList>
    </citation>
    <scope>IDENTIFICATION</scope>
</reference>
<evidence type="ECO:0000256" key="11">
    <source>
        <dbReference type="ARBA" id="ARBA00022491"/>
    </source>
</evidence>
<dbReference type="CDD" id="cd00184">
    <property type="entry name" value="TNF"/>
    <property type="match status" value="1"/>
</dbReference>
<evidence type="ECO:0000256" key="25">
    <source>
        <dbReference type="ARBA" id="ARBA00023242"/>
    </source>
</evidence>
<dbReference type="Pfam" id="PF00229">
    <property type="entry name" value="TNF"/>
    <property type="match status" value="1"/>
</dbReference>
<evidence type="ECO:0000256" key="19">
    <source>
        <dbReference type="ARBA" id="ARBA00023015"/>
    </source>
</evidence>
<reference evidence="32" key="3">
    <citation type="submission" date="2025-09" db="UniProtKB">
        <authorList>
            <consortium name="Ensembl"/>
        </authorList>
    </citation>
    <scope>IDENTIFICATION</scope>
</reference>
<dbReference type="Proteomes" id="UP000472267">
    <property type="component" value="Chromosome 23"/>
</dbReference>
<feature type="domain" description="THD" evidence="31">
    <location>
        <begin position="167"/>
        <end position="312"/>
    </location>
</feature>
<name>A0A672JEM2_SALFA</name>
<dbReference type="GO" id="GO:0043123">
    <property type="term" value="P:positive regulation of canonical NF-kappaB signal transduction"/>
    <property type="evidence" value="ECO:0007669"/>
    <property type="project" value="TreeGrafter"/>
</dbReference>
<evidence type="ECO:0000256" key="29">
    <source>
        <dbReference type="ARBA" id="ARBA00047144"/>
    </source>
</evidence>
<evidence type="ECO:0000256" key="26">
    <source>
        <dbReference type="ARBA" id="ARBA00023329"/>
    </source>
</evidence>
<dbReference type="SMART" id="SM00207">
    <property type="entry name" value="TNF"/>
    <property type="match status" value="1"/>
</dbReference>
<dbReference type="PRINTS" id="PR01681">
    <property type="entry name" value="FASLIGAND"/>
</dbReference>
<evidence type="ECO:0000256" key="30">
    <source>
        <dbReference type="SAM" id="Phobius"/>
    </source>
</evidence>
<keyword evidence="17" id="KW-0735">Signal-anchor</keyword>
<evidence type="ECO:0000256" key="10">
    <source>
        <dbReference type="ARBA" id="ARBA00022475"/>
    </source>
</evidence>
<keyword evidence="11" id="KW-0678">Repressor</keyword>
<dbReference type="GO" id="GO:0043202">
    <property type="term" value="C:lysosomal lumen"/>
    <property type="evidence" value="ECO:0007669"/>
    <property type="project" value="UniProtKB-SubCell"/>
</dbReference>
<dbReference type="GO" id="GO:0008625">
    <property type="term" value="P:extrinsic apoptotic signaling pathway via death domain receptors"/>
    <property type="evidence" value="ECO:0007669"/>
    <property type="project" value="TreeGrafter"/>
</dbReference>
<evidence type="ECO:0000256" key="22">
    <source>
        <dbReference type="ARBA" id="ARBA00023163"/>
    </source>
</evidence>
<comment type="subunit">
    <text evidence="29">Homotrimer. Interacts with ARHGAP9, BAIAP2L1, BTK, CACNB3, CACNB4, CRK, DLG2, DNMBP, DOCK4, EPS8L3, FGR, FYB1, FYN, HCK, ITK, ITSN2, KALRN, LYN, MACC1, MIA, MPP4, MYO15A, NCF1, NCK1, NCK2, NCKIPSD, OSTF1, PIK3R1, PSTPIP1, RIMBP3C, SAMSN1, SH3GL3, SH3PXD2B, SH3PXD2A, SH3RF2, SKAP2, SNX33, SNX9, SORBS3, SPTA1, SRC, SRGAP1, SRGAP2, SRGAP3, TEC, TJP3 and YES1.</text>
</comment>
<evidence type="ECO:0000256" key="2">
    <source>
        <dbReference type="ARBA" id="ARBA00004123"/>
    </source>
</evidence>
<evidence type="ECO:0000256" key="3">
    <source>
        <dbReference type="ARBA" id="ARBA00004162"/>
    </source>
</evidence>
<keyword evidence="23" id="KW-0325">Glycoprotein</keyword>
<gene>
    <name evidence="32" type="primary">faslg</name>
</gene>
<evidence type="ECO:0000256" key="7">
    <source>
        <dbReference type="ARBA" id="ARBA00004613"/>
    </source>
</evidence>
<dbReference type="Ensembl" id="ENSSFAT00005054303.1">
    <property type="protein sequence ID" value="ENSSFAP00005052641.1"/>
    <property type="gene ID" value="ENSSFAG00005025192.1"/>
</dbReference>
<evidence type="ECO:0000256" key="6">
    <source>
        <dbReference type="ARBA" id="ARBA00004606"/>
    </source>
</evidence>
<keyword evidence="20 30" id="KW-0472">Membrane</keyword>
<dbReference type="InParanoid" id="A0A672JEM2"/>
<dbReference type="InterPro" id="IPR006052">
    <property type="entry name" value="TNF_dom"/>
</dbReference>
<keyword evidence="15" id="KW-0053">Apoptosis</keyword>
<dbReference type="InterPro" id="IPR008983">
    <property type="entry name" value="Tumour_necrosis_fac-like_dom"/>
</dbReference>
<dbReference type="GO" id="GO:0060205">
    <property type="term" value="C:cytoplasmic vesicle lumen"/>
    <property type="evidence" value="ECO:0007669"/>
    <property type="project" value="UniProtKB-SubCell"/>
</dbReference>
<keyword evidence="10" id="KW-1003">Cell membrane</keyword>
<evidence type="ECO:0000259" key="31">
    <source>
        <dbReference type="PROSITE" id="PS50049"/>
    </source>
</evidence>
<dbReference type="GO" id="GO:0006955">
    <property type="term" value="P:immune response"/>
    <property type="evidence" value="ECO:0007669"/>
    <property type="project" value="InterPro"/>
</dbReference>
<dbReference type="GO" id="GO:0005886">
    <property type="term" value="C:plasma membrane"/>
    <property type="evidence" value="ECO:0007669"/>
    <property type="project" value="UniProtKB-SubCell"/>
</dbReference>
<evidence type="ECO:0000256" key="21">
    <source>
        <dbReference type="ARBA" id="ARBA00023157"/>
    </source>
</evidence>
<comment type="function">
    <text evidence="28">Induces FAS-mediated activation of NF-kappa-B, initiating non-apoptotic signaling pathways. Can induce apoptosis but does not appear to be essential for this process.</text>
</comment>
<dbReference type="GO" id="GO:0005164">
    <property type="term" value="F:tumor necrosis factor receptor binding"/>
    <property type="evidence" value="ECO:0007669"/>
    <property type="project" value="InterPro"/>
</dbReference>
<evidence type="ECO:0000256" key="14">
    <source>
        <dbReference type="ARBA" id="ARBA00022692"/>
    </source>
</evidence>
<protein>
    <recommendedName>
        <fullName evidence="9">Tumor necrosis factor ligand superfamily member 6</fullName>
    </recommendedName>
    <alternativeName>
        <fullName evidence="27">Fas antigen ligand</fullName>
    </alternativeName>
</protein>
<evidence type="ECO:0000256" key="8">
    <source>
        <dbReference type="ARBA" id="ARBA00008670"/>
    </source>
</evidence>
<keyword evidence="16" id="KW-0832">Ubl conjugation</keyword>
<dbReference type="GO" id="GO:0005634">
    <property type="term" value="C:nucleus"/>
    <property type="evidence" value="ECO:0007669"/>
    <property type="project" value="UniProtKB-SubCell"/>
</dbReference>
<comment type="subcellular location">
    <subcellularLocation>
        <location evidence="3">Cell membrane</location>
        <topology evidence="3">Single-pass membrane protein</topology>
    </subcellularLocation>
    <subcellularLocation>
        <location evidence="5">Cytoplasmic vesicle lumen</location>
    </subcellularLocation>
    <subcellularLocation>
        <location evidence="4">Lysosome lumen</location>
    </subcellularLocation>
    <subcellularLocation>
        <location evidence="6">Membrane</location>
        <topology evidence="6">Single-pass type II membrane protein</topology>
    </subcellularLocation>
    <subcellularLocation>
        <location evidence="2">Nucleus</location>
    </subcellularLocation>
    <subcellularLocation>
        <location evidence="7">Secreted</location>
    </subcellularLocation>
</comment>
<dbReference type="SUPFAM" id="SSF49842">
    <property type="entry name" value="TNF-like"/>
    <property type="match status" value="1"/>
</dbReference>
<evidence type="ECO:0000256" key="23">
    <source>
        <dbReference type="ARBA" id="ARBA00023180"/>
    </source>
</evidence>
<keyword evidence="12" id="KW-0202">Cytokine</keyword>
<dbReference type="PANTHER" id="PTHR11471:SF33">
    <property type="entry name" value="TUMOR NECROSIS FACTOR LIGAND SUPERFAMILY MEMBER 6"/>
    <property type="match status" value="1"/>
</dbReference>
<feature type="transmembrane region" description="Helical" evidence="30">
    <location>
        <begin position="98"/>
        <end position="120"/>
    </location>
</feature>
<dbReference type="GO" id="GO:0005615">
    <property type="term" value="C:extracellular space"/>
    <property type="evidence" value="ECO:0007669"/>
    <property type="project" value="UniProtKB-KW"/>
</dbReference>
<evidence type="ECO:0000256" key="4">
    <source>
        <dbReference type="ARBA" id="ARBA00004227"/>
    </source>
</evidence>
<dbReference type="AlphaFoldDB" id="A0A672JEM2"/>
<evidence type="ECO:0000256" key="18">
    <source>
        <dbReference type="ARBA" id="ARBA00022989"/>
    </source>
</evidence>
<evidence type="ECO:0000256" key="28">
    <source>
        <dbReference type="ARBA" id="ARBA00045660"/>
    </source>
</evidence>
<evidence type="ECO:0000256" key="24">
    <source>
        <dbReference type="ARBA" id="ARBA00023228"/>
    </source>
</evidence>
<dbReference type="Gene3D" id="2.60.120.40">
    <property type="match status" value="1"/>
</dbReference>
<dbReference type="PANTHER" id="PTHR11471">
    <property type="entry name" value="TUMOR NECROSIS FACTOR FAMILY MEMBER"/>
    <property type="match status" value="1"/>
</dbReference>
<dbReference type="GO" id="GO:0005125">
    <property type="term" value="F:cytokine activity"/>
    <property type="evidence" value="ECO:0007669"/>
    <property type="project" value="UniProtKB-KW"/>
</dbReference>
<evidence type="ECO:0000256" key="1">
    <source>
        <dbReference type="ARBA" id="ARBA00003149"/>
    </source>
</evidence>
<keyword evidence="14 30" id="KW-0812">Transmembrane</keyword>